<feature type="non-terminal residue" evidence="1">
    <location>
        <position position="1"/>
    </location>
</feature>
<sequence>DLYPFTHDENGGGIRATTLLHVWEYENIVVLRPVGGQQEEWARPEIYTRRWINIRGCMIDTNTSREFIDKMGPETITWKPYRDYGEWPEDSIEL</sequence>
<protein>
    <submittedName>
        <fullName evidence="1">Uncharacterized protein</fullName>
    </submittedName>
</protein>
<comment type="caution">
    <text evidence="1">The sequence shown here is derived from an EMBL/GenBank/DDBJ whole genome shotgun (WGS) entry which is preliminary data.</text>
</comment>
<proteinExistence type="predicted"/>
<name>A0AA38GKA2_TAXCH</name>
<dbReference type="Proteomes" id="UP000824469">
    <property type="component" value="Unassembled WGS sequence"/>
</dbReference>
<feature type="non-terminal residue" evidence="1">
    <location>
        <position position="94"/>
    </location>
</feature>
<organism evidence="1 2">
    <name type="scientific">Taxus chinensis</name>
    <name type="common">Chinese yew</name>
    <name type="synonym">Taxus wallichiana var. chinensis</name>
    <dbReference type="NCBI Taxonomy" id="29808"/>
    <lineage>
        <taxon>Eukaryota</taxon>
        <taxon>Viridiplantae</taxon>
        <taxon>Streptophyta</taxon>
        <taxon>Embryophyta</taxon>
        <taxon>Tracheophyta</taxon>
        <taxon>Spermatophyta</taxon>
        <taxon>Pinopsida</taxon>
        <taxon>Pinidae</taxon>
        <taxon>Conifers II</taxon>
        <taxon>Cupressales</taxon>
        <taxon>Taxaceae</taxon>
        <taxon>Taxus</taxon>
    </lineage>
</organism>
<dbReference type="EMBL" id="JAHRHJ020000003">
    <property type="protein sequence ID" value="KAH9323906.1"/>
    <property type="molecule type" value="Genomic_DNA"/>
</dbReference>
<evidence type="ECO:0000313" key="2">
    <source>
        <dbReference type="Proteomes" id="UP000824469"/>
    </source>
</evidence>
<reference evidence="1 2" key="1">
    <citation type="journal article" date="2021" name="Nat. Plants">
        <title>The Taxus genome provides insights into paclitaxel biosynthesis.</title>
        <authorList>
            <person name="Xiong X."/>
            <person name="Gou J."/>
            <person name="Liao Q."/>
            <person name="Li Y."/>
            <person name="Zhou Q."/>
            <person name="Bi G."/>
            <person name="Li C."/>
            <person name="Du R."/>
            <person name="Wang X."/>
            <person name="Sun T."/>
            <person name="Guo L."/>
            <person name="Liang H."/>
            <person name="Lu P."/>
            <person name="Wu Y."/>
            <person name="Zhang Z."/>
            <person name="Ro D.K."/>
            <person name="Shang Y."/>
            <person name="Huang S."/>
            <person name="Yan J."/>
        </authorList>
    </citation>
    <scope>NUCLEOTIDE SEQUENCE [LARGE SCALE GENOMIC DNA]</scope>
    <source>
        <strain evidence="1">Ta-2019</strain>
    </source>
</reference>
<evidence type="ECO:0000313" key="1">
    <source>
        <dbReference type="EMBL" id="KAH9323906.1"/>
    </source>
</evidence>
<keyword evidence="2" id="KW-1185">Reference proteome</keyword>
<dbReference type="AlphaFoldDB" id="A0AA38GKA2"/>
<gene>
    <name evidence="1" type="ORF">KI387_018545</name>
</gene>
<accession>A0AA38GKA2</accession>